<name>A0ABD8AAD7_9EURY</name>
<evidence type="ECO:0000313" key="2">
    <source>
        <dbReference type="EMBL" id="WOX56496.1"/>
    </source>
</evidence>
<accession>A0ABD8AAD7</accession>
<organism evidence="2 3">
    <name type="scientific">Methanoculleus palmolei</name>
    <dbReference type="NCBI Taxonomy" id="72612"/>
    <lineage>
        <taxon>Archaea</taxon>
        <taxon>Methanobacteriati</taxon>
        <taxon>Methanobacteriota</taxon>
        <taxon>Stenosarchaea group</taxon>
        <taxon>Methanomicrobia</taxon>
        <taxon>Methanomicrobiales</taxon>
        <taxon>Methanomicrobiaceae</taxon>
        <taxon>Methanoculleus</taxon>
    </lineage>
</organism>
<reference evidence="2 3" key="1">
    <citation type="submission" date="2023-10" db="EMBL/GenBank/DDBJ databases">
        <title>The complete genome sequence of Methanoculleus palmolei DSM 4273.</title>
        <authorList>
            <person name="Lai S.-J."/>
            <person name="You Y.-T."/>
            <person name="Chen S.-C."/>
        </authorList>
    </citation>
    <scope>NUCLEOTIDE SEQUENCE [LARGE SCALE GENOMIC DNA]</scope>
    <source>
        <strain evidence="2 3">DSM 4273</strain>
    </source>
</reference>
<feature type="transmembrane region" description="Helical" evidence="1">
    <location>
        <begin position="5"/>
        <end position="23"/>
    </location>
</feature>
<keyword evidence="3" id="KW-1185">Reference proteome</keyword>
<keyword evidence="1" id="KW-1133">Transmembrane helix</keyword>
<sequence>MRKILIVIVGMAFIYVCIHFFVLPESPDVARIENITRLRSPAYNPAVLHLWEIAVEETGVENESAVLLQLETDIAGDGAIRVIWLFFYGEENGERHVYEAYVGPDGTVAVKSQKIDHPMQGVHPLALLREVDAITLEDIPFRERGMTLLAGINMYGAEYNETHGRLYEVSGGRFRPMKEVVFGPEASWYTITITPHQRTEGTPSPGENPDCIIAFTRQDLGAADSIVCT</sequence>
<protein>
    <submittedName>
        <fullName evidence="2">Uncharacterized protein</fullName>
    </submittedName>
</protein>
<proteinExistence type="predicted"/>
<dbReference type="EMBL" id="CP137641">
    <property type="protein sequence ID" value="WOX56496.1"/>
    <property type="molecule type" value="Genomic_DNA"/>
</dbReference>
<dbReference type="AlphaFoldDB" id="A0ABD8AAD7"/>
<evidence type="ECO:0000313" key="3">
    <source>
        <dbReference type="Proteomes" id="UP001626603"/>
    </source>
</evidence>
<keyword evidence="1" id="KW-0472">Membrane</keyword>
<dbReference type="Proteomes" id="UP001626603">
    <property type="component" value="Chromosome"/>
</dbReference>
<evidence type="ECO:0000256" key="1">
    <source>
        <dbReference type="SAM" id="Phobius"/>
    </source>
</evidence>
<gene>
    <name evidence="2" type="ORF">R6Y95_03975</name>
</gene>
<keyword evidence="1" id="KW-0812">Transmembrane</keyword>